<dbReference type="PROSITE" id="PS50893">
    <property type="entry name" value="ABC_TRANSPORTER_2"/>
    <property type="match status" value="1"/>
</dbReference>
<dbReference type="AlphaFoldDB" id="A0A2T2WGX3"/>
<proteinExistence type="predicted"/>
<dbReference type="GO" id="GO:0016887">
    <property type="term" value="F:ATP hydrolysis activity"/>
    <property type="evidence" value="ECO:0007669"/>
    <property type="project" value="InterPro"/>
</dbReference>
<feature type="domain" description="ABC transporter" evidence="11">
    <location>
        <begin position="333"/>
        <end position="567"/>
    </location>
</feature>
<accession>A0A2T2WGX3</accession>
<evidence type="ECO:0000256" key="9">
    <source>
        <dbReference type="ARBA" id="ARBA00023136"/>
    </source>
</evidence>
<dbReference type="InterPro" id="IPR003593">
    <property type="entry name" value="AAA+_ATPase"/>
</dbReference>
<dbReference type="GO" id="GO:0140359">
    <property type="term" value="F:ABC-type transporter activity"/>
    <property type="evidence" value="ECO:0007669"/>
    <property type="project" value="InterPro"/>
</dbReference>
<dbReference type="PANTHER" id="PTHR24221:SF590">
    <property type="entry name" value="COMPONENT LINKED WITH THE ASSEMBLY OF CYTOCHROME' TRANSPORT TRANSMEMBRANE ATP-BINDING PROTEIN ABC TRANSPORTER CYDD-RELATED"/>
    <property type="match status" value="1"/>
</dbReference>
<keyword evidence="6" id="KW-0645">Protease</keyword>
<evidence type="ECO:0000256" key="1">
    <source>
        <dbReference type="ARBA" id="ARBA00004651"/>
    </source>
</evidence>
<dbReference type="PROSITE" id="PS00211">
    <property type="entry name" value="ABC_TRANSPORTER_1"/>
    <property type="match status" value="1"/>
</dbReference>
<evidence type="ECO:0000256" key="4">
    <source>
        <dbReference type="ARBA" id="ARBA00022692"/>
    </source>
</evidence>
<feature type="transmembrane region" description="Helical" evidence="10">
    <location>
        <begin position="155"/>
        <end position="174"/>
    </location>
</feature>
<evidence type="ECO:0000313" key="14">
    <source>
        <dbReference type="Proteomes" id="UP000241848"/>
    </source>
</evidence>
<gene>
    <name evidence="13" type="primary">cydD</name>
    <name evidence="13" type="ORF">C7B45_10725</name>
</gene>
<evidence type="ECO:0000259" key="12">
    <source>
        <dbReference type="PROSITE" id="PS50929"/>
    </source>
</evidence>
<dbReference type="GO" id="GO:0008234">
    <property type="term" value="F:cysteine-type peptidase activity"/>
    <property type="evidence" value="ECO:0007669"/>
    <property type="project" value="UniProtKB-KW"/>
</dbReference>
<keyword evidence="5" id="KW-0547">Nucleotide-binding</keyword>
<dbReference type="SUPFAM" id="SSF90123">
    <property type="entry name" value="ABC transporter transmembrane region"/>
    <property type="match status" value="1"/>
</dbReference>
<feature type="domain" description="ABC transmembrane type-1" evidence="12">
    <location>
        <begin position="17"/>
        <end position="299"/>
    </location>
</feature>
<keyword evidence="7" id="KW-0067">ATP-binding</keyword>
<evidence type="ECO:0000256" key="6">
    <source>
        <dbReference type="ARBA" id="ARBA00022807"/>
    </source>
</evidence>
<evidence type="ECO:0000313" key="13">
    <source>
        <dbReference type="EMBL" id="PSR21492.1"/>
    </source>
</evidence>
<sequence>MDVRLWKQLYAAKPLAIGLGTGGILTGILIVIQATLLSRIVTLGYLDHVPLKIVWPLAWVLLAVIAIRAAIAGVQENWALRHAAQIESDLRQKFFDHLIDRGPMAPRLDSGELISLAVQGIDDLEVFLARYFPQIIITAAVPAVAWIGVVVHDWISGLILLVTLPLIPLFMILIGRQAENHSQRQINLMNRLSGHFLDVLHGLVTLKLFGQSRAQSQTVYKQSEAFRATTMTTLRIAFLSGMVLELIASLSMAFVAVAVGLRLIHADISFETAFMVLVLVPEFYIPWRNLGARFHDGLKGASAAKEIFDLMESSSPALGGGSLVLSGPGPWPIVWNDVSFTYPGRSQETLSHLSFRIDPGEHVAIVGPSGSGKSTFVQLLLGASTFSGSIRVADTSLVDLDLAWWRKQMSWVTQHPYLFEGSVLDNLQRAAPQASFDDIEQALTAAGAFDFVQELPQGWNTDLGQEAFRLSGGQRQRLALARAFLMDTPVVIFDEPTQNLDLASERVLLGGLERLSHRRTTITIAHRLATIMRADRVLVLHQGHLAQWGSPAELRKAPGIYRSLLQAYLGKEPGDEADPINQIL</sequence>
<dbReference type="PANTHER" id="PTHR24221">
    <property type="entry name" value="ATP-BINDING CASSETTE SUB-FAMILY B"/>
    <property type="match status" value="1"/>
</dbReference>
<dbReference type="InterPro" id="IPR011527">
    <property type="entry name" value="ABC1_TM_dom"/>
</dbReference>
<dbReference type="GO" id="GO:0005524">
    <property type="term" value="F:ATP binding"/>
    <property type="evidence" value="ECO:0007669"/>
    <property type="project" value="UniProtKB-KW"/>
</dbReference>
<dbReference type="Gene3D" id="3.40.50.300">
    <property type="entry name" value="P-loop containing nucleotide triphosphate hydrolases"/>
    <property type="match status" value="1"/>
</dbReference>
<comment type="caution">
    <text evidence="13">The sequence shown here is derived from an EMBL/GenBank/DDBJ whole genome shotgun (WGS) entry which is preliminary data.</text>
</comment>
<keyword evidence="2" id="KW-0813">Transport</keyword>
<evidence type="ECO:0000256" key="8">
    <source>
        <dbReference type="ARBA" id="ARBA00022989"/>
    </source>
</evidence>
<feature type="transmembrane region" description="Helical" evidence="10">
    <location>
        <begin position="53"/>
        <end position="71"/>
    </location>
</feature>
<dbReference type="SUPFAM" id="SSF52540">
    <property type="entry name" value="P-loop containing nucleoside triphosphate hydrolases"/>
    <property type="match status" value="1"/>
</dbReference>
<organism evidence="13 14">
    <name type="scientific">Sulfobacillus acidophilus</name>
    <dbReference type="NCBI Taxonomy" id="53633"/>
    <lineage>
        <taxon>Bacteria</taxon>
        <taxon>Bacillati</taxon>
        <taxon>Bacillota</taxon>
        <taxon>Clostridia</taxon>
        <taxon>Eubacteriales</taxon>
        <taxon>Clostridiales Family XVII. Incertae Sedis</taxon>
        <taxon>Sulfobacillus</taxon>
    </lineage>
</organism>
<keyword evidence="6" id="KW-0788">Thiol protease</keyword>
<dbReference type="Pfam" id="PF00664">
    <property type="entry name" value="ABC_membrane"/>
    <property type="match status" value="1"/>
</dbReference>
<dbReference type="FunFam" id="3.40.50.300:FF:000299">
    <property type="entry name" value="ABC transporter ATP-binding protein/permease"/>
    <property type="match status" value="1"/>
</dbReference>
<evidence type="ECO:0000259" key="11">
    <source>
        <dbReference type="PROSITE" id="PS50893"/>
    </source>
</evidence>
<dbReference type="Gene3D" id="1.20.1560.10">
    <property type="entry name" value="ABC transporter type 1, transmembrane domain"/>
    <property type="match status" value="1"/>
</dbReference>
<dbReference type="EMBL" id="PXYV01000033">
    <property type="protein sequence ID" value="PSR21492.1"/>
    <property type="molecule type" value="Genomic_DNA"/>
</dbReference>
<comment type="subcellular location">
    <subcellularLocation>
        <location evidence="1">Cell membrane</location>
        <topology evidence="1">Multi-pass membrane protein</topology>
    </subcellularLocation>
</comment>
<protein>
    <submittedName>
        <fullName evidence="13">Thiol reductant ABC exporter subunit CydD</fullName>
    </submittedName>
</protein>
<dbReference type="GO" id="GO:0042883">
    <property type="term" value="P:cysteine transport"/>
    <property type="evidence" value="ECO:0007669"/>
    <property type="project" value="InterPro"/>
</dbReference>
<dbReference type="InterPro" id="IPR014216">
    <property type="entry name" value="ABC_transptr_CydD"/>
</dbReference>
<evidence type="ECO:0000256" key="5">
    <source>
        <dbReference type="ARBA" id="ARBA00022741"/>
    </source>
</evidence>
<dbReference type="CDD" id="cd18584">
    <property type="entry name" value="ABC_6TM_AarD_CydD"/>
    <property type="match status" value="1"/>
</dbReference>
<evidence type="ECO:0000256" key="2">
    <source>
        <dbReference type="ARBA" id="ARBA00022448"/>
    </source>
</evidence>
<dbReference type="GO" id="GO:0005886">
    <property type="term" value="C:plasma membrane"/>
    <property type="evidence" value="ECO:0007669"/>
    <property type="project" value="UniProtKB-SubCell"/>
</dbReference>
<dbReference type="InterPro" id="IPR036640">
    <property type="entry name" value="ABC1_TM_sf"/>
</dbReference>
<reference evidence="13 14" key="1">
    <citation type="journal article" date="2014" name="BMC Genomics">
        <title>Comparison of environmental and isolate Sulfobacillus genomes reveals diverse carbon, sulfur, nitrogen, and hydrogen metabolisms.</title>
        <authorList>
            <person name="Justice N.B."/>
            <person name="Norman A."/>
            <person name="Brown C.T."/>
            <person name="Singh A."/>
            <person name="Thomas B.C."/>
            <person name="Banfield J.F."/>
        </authorList>
    </citation>
    <scope>NUCLEOTIDE SEQUENCE [LARGE SCALE GENOMIC DNA]</scope>
    <source>
        <strain evidence="13">AMDSBA3</strain>
    </source>
</reference>
<dbReference type="NCBIfam" id="TIGR02857">
    <property type="entry name" value="CydD"/>
    <property type="match status" value="1"/>
</dbReference>
<dbReference type="Proteomes" id="UP000241848">
    <property type="component" value="Unassembled WGS sequence"/>
</dbReference>
<keyword evidence="9 10" id="KW-0472">Membrane</keyword>
<keyword evidence="6" id="KW-0378">Hydrolase</keyword>
<dbReference type="SMART" id="SM00382">
    <property type="entry name" value="AAA"/>
    <property type="match status" value="1"/>
</dbReference>
<dbReference type="InterPro" id="IPR039421">
    <property type="entry name" value="Type_1_exporter"/>
</dbReference>
<keyword evidence="4 10" id="KW-0812">Transmembrane</keyword>
<name>A0A2T2WGX3_9FIRM</name>
<dbReference type="PROSITE" id="PS50929">
    <property type="entry name" value="ABC_TM1F"/>
    <property type="match status" value="1"/>
</dbReference>
<keyword evidence="8 10" id="KW-1133">Transmembrane helix</keyword>
<evidence type="ECO:0000256" key="7">
    <source>
        <dbReference type="ARBA" id="ARBA00022840"/>
    </source>
</evidence>
<dbReference type="Pfam" id="PF00005">
    <property type="entry name" value="ABC_tran"/>
    <property type="match status" value="1"/>
</dbReference>
<evidence type="ECO:0000256" key="3">
    <source>
        <dbReference type="ARBA" id="ARBA00022475"/>
    </source>
</evidence>
<dbReference type="InterPro" id="IPR027417">
    <property type="entry name" value="P-loop_NTPase"/>
</dbReference>
<dbReference type="InterPro" id="IPR017871">
    <property type="entry name" value="ABC_transporter-like_CS"/>
</dbReference>
<feature type="transmembrane region" description="Helical" evidence="10">
    <location>
        <begin position="236"/>
        <end position="257"/>
    </location>
</feature>
<feature type="transmembrane region" description="Helical" evidence="10">
    <location>
        <begin position="131"/>
        <end position="149"/>
    </location>
</feature>
<dbReference type="InterPro" id="IPR003439">
    <property type="entry name" value="ABC_transporter-like_ATP-bd"/>
</dbReference>
<feature type="transmembrane region" description="Helical" evidence="10">
    <location>
        <begin position="12"/>
        <end position="33"/>
    </location>
</feature>
<keyword evidence="3" id="KW-1003">Cell membrane</keyword>
<evidence type="ECO:0000256" key="10">
    <source>
        <dbReference type="SAM" id="Phobius"/>
    </source>
</evidence>